<evidence type="ECO:0000256" key="3">
    <source>
        <dbReference type="ARBA" id="ARBA00022763"/>
    </source>
</evidence>
<organism evidence="7 8">
    <name type="scientific">Chelatococcus composti</name>
    <dbReference type="NCBI Taxonomy" id="1743235"/>
    <lineage>
        <taxon>Bacteria</taxon>
        <taxon>Pseudomonadati</taxon>
        <taxon>Pseudomonadota</taxon>
        <taxon>Alphaproteobacteria</taxon>
        <taxon>Hyphomicrobiales</taxon>
        <taxon>Chelatococcaceae</taxon>
        <taxon>Chelatococcus</taxon>
    </lineage>
</organism>
<evidence type="ECO:0000256" key="1">
    <source>
        <dbReference type="ARBA" id="ARBA00022722"/>
    </source>
</evidence>
<evidence type="ECO:0000256" key="6">
    <source>
        <dbReference type="PIRNR" id="PIRNR018267"/>
    </source>
</evidence>
<dbReference type="CDD" id="cd00221">
    <property type="entry name" value="Vsr"/>
    <property type="match status" value="1"/>
</dbReference>
<gene>
    <name evidence="7" type="ORF">HNQ73_001398</name>
</gene>
<evidence type="ECO:0000256" key="5">
    <source>
        <dbReference type="ARBA" id="ARBA00023204"/>
    </source>
</evidence>
<evidence type="ECO:0000313" key="7">
    <source>
        <dbReference type="EMBL" id="MBB6167775.1"/>
    </source>
</evidence>
<keyword evidence="5 6" id="KW-0234">DNA repair</keyword>
<dbReference type="NCBIfam" id="TIGR00632">
    <property type="entry name" value="vsr"/>
    <property type="match status" value="1"/>
</dbReference>
<evidence type="ECO:0000256" key="2">
    <source>
        <dbReference type="ARBA" id="ARBA00022759"/>
    </source>
</evidence>
<dbReference type="GO" id="GO:0016787">
    <property type="term" value="F:hydrolase activity"/>
    <property type="evidence" value="ECO:0007669"/>
    <property type="project" value="UniProtKB-KW"/>
</dbReference>
<dbReference type="InterPro" id="IPR004603">
    <property type="entry name" value="DNA_mismatch_endonuc_vsr"/>
</dbReference>
<dbReference type="InterPro" id="IPR011335">
    <property type="entry name" value="Restrct_endonuc-II-like"/>
</dbReference>
<dbReference type="EMBL" id="JACHEH010000003">
    <property type="protein sequence ID" value="MBB6167775.1"/>
    <property type="molecule type" value="Genomic_DNA"/>
</dbReference>
<reference evidence="7 8" key="1">
    <citation type="submission" date="2020-08" db="EMBL/GenBank/DDBJ databases">
        <title>Genomic Encyclopedia of Type Strains, Phase IV (KMG-IV): sequencing the most valuable type-strain genomes for metagenomic binning, comparative biology and taxonomic classification.</title>
        <authorList>
            <person name="Goeker M."/>
        </authorList>
    </citation>
    <scope>NUCLEOTIDE SEQUENCE [LARGE SCALE GENOMIC DNA]</scope>
    <source>
        <strain evidence="7 8">DSM 101465</strain>
    </source>
</reference>
<comment type="caution">
    <text evidence="7">The sequence shown here is derived from an EMBL/GenBank/DDBJ whole genome shotgun (WGS) entry which is preliminary data.</text>
</comment>
<keyword evidence="8" id="KW-1185">Reference proteome</keyword>
<dbReference type="SUPFAM" id="SSF52980">
    <property type="entry name" value="Restriction endonuclease-like"/>
    <property type="match status" value="1"/>
</dbReference>
<dbReference type="PIRSF" id="PIRSF018267">
    <property type="entry name" value="VSR_endonuc"/>
    <property type="match status" value="1"/>
</dbReference>
<keyword evidence="3 6" id="KW-0227">DNA damage</keyword>
<dbReference type="Proteomes" id="UP000588017">
    <property type="component" value="Unassembled WGS sequence"/>
</dbReference>
<keyword evidence="2 6" id="KW-0255">Endonuclease</keyword>
<keyword evidence="1 6" id="KW-0540">Nuclease</keyword>
<accession>A0A841K653</accession>
<dbReference type="RefSeq" id="WP_173935117.1">
    <property type="nucleotide sequence ID" value="NZ_BMHX01000003.1"/>
</dbReference>
<dbReference type="GO" id="GO:0004519">
    <property type="term" value="F:endonuclease activity"/>
    <property type="evidence" value="ECO:0007669"/>
    <property type="project" value="UniProtKB-KW"/>
</dbReference>
<evidence type="ECO:0000313" key="8">
    <source>
        <dbReference type="Proteomes" id="UP000588017"/>
    </source>
</evidence>
<sequence>MADIVDRQTRSRMMSGIRGKDTKPEMVLRRALHARGFRYRLHGKGVPGRPDMILAKHRAVIFVHGCFWHRHEGCRYATTPATRPEFWAEKFAANVRRDRATCDALVADGWRVATIWECALRKPNQVTATCAALVSWLATGAPSIEIGEGDIRDTE</sequence>
<dbReference type="Pfam" id="PF03852">
    <property type="entry name" value="Vsr"/>
    <property type="match status" value="1"/>
</dbReference>
<comment type="similarity">
    <text evidence="6">Belongs to the vsr family.</text>
</comment>
<keyword evidence="4 6" id="KW-0378">Hydrolase</keyword>
<protein>
    <recommendedName>
        <fullName evidence="6">Very short patch repair endonuclease</fullName>
        <ecNumber evidence="6">3.1.-.-</ecNumber>
    </recommendedName>
</protein>
<comment type="function">
    <text evidence="6">May nick specific sequences that contain T:G mispairs resulting from m5C-deamination.</text>
</comment>
<dbReference type="EC" id="3.1.-.-" evidence="6"/>
<proteinExistence type="inferred from homology"/>
<name>A0A841K653_9HYPH</name>
<evidence type="ECO:0000256" key="4">
    <source>
        <dbReference type="ARBA" id="ARBA00022801"/>
    </source>
</evidence>
<dbReference type="Gene3D" id="3.40.960.10">
    <property type="entry name" value="VSR Endonuclease"/>
    <property type="match status" value="1"/>
</dbReference>
<dbReference type="AlphaFoldDB" id="A0A841K653"/>
<dbReference type="GO" id="GO:0006298">
    <property type="term" value="P:mismatch repair"/>
    <property type="evidence" value="ECO:0007669"/>
    <property type="project" value="UniProtKB-UniRule"/>
</dbReference>